<evidence type="ECO:0000259" key="2">
    <source>
        <dbReference type="Pfam" id="PF08241"/>
    </source>
</evidence>
<feature type="region of interest" description="Disordered" evidence="1">
    <location>
        <begin position="193"/>
        <end position="232"/>
    </location>
</feature>
<keyword evidence="4" id="KW-1185">Reference proteome</keyword>
<dbReference type="RefSeq" id="WP_092903866.1">
    <property type="nucleotide sequence ID" value="NZ_FOZS01000002.1"/>
</dbReference>
<dbReference type="AlphaFoldDB" id="A0A1I6RJB5"/>
<feature type="compositionally biased region" description="Acidic residues" evidence="1">
    <location>
        <begin position="201"/>
        <end position="217"/>
    </location>
</feature>
<evidence type="ECO:0000313" key="3">
    <source>
        <dbReference type="EMBL" id="SFS64568.1"/>
    </source>
</evidence>
<sequence>MPTTAPFETLTDEYDAWFESNSDAYRAELAALERLLPEKIGSIDDEDDATGPTTLEVGVGTGRFAGPLGIPVGIDPAANPLSEARERGVEPIRGVAERLPVRDGALERVLFVTVWCFLDDLERTLAETRRVLAVDGELVVAFLDRSSPLGQGYQATKDESPFYADAQFVTGEEVCAALEDAGFVVRDRLQTVFDESSGDGPDGDGLDGDEPGGDELAAEPTATGRVRSGHGDGLFGVVRATLE</sequence>
<evidence type="ECO:0000256" key="1">
    <source>
        <dbReference type="SAM" id="MobiDB-lite"/>
    </source>
</evidence>
<dbReference type="Proteomes" id="UP000199199">
    <property type="component" value="Unassembled WGS sequence"/>
</dbReference>
<reference evidence="4" key="1">
    <citation type="submission" date="2016-10" db="EMBL/GenBank/DDBJ databases">
        <authorList>
            <person name="Varghese N."/>
            <person name="Submissions S."/>
        </authorList>
    </citation>
    <scope>NUCLEOTIDE SEQUENCE [LARGE SCALE GENOMIC DNA]</scope>
    <source>
        <strain evidence="4">DSM 22427</strain>
    </source>
</reference>
<dbReference type="GO" id="GO:0032259">
    <property type="term" value="P:methylation"/>
    <property type="evidence" value="ECO:0007669"/>
    <property type="project" value="UniProtKB-KW"/>
</dbReference>
<dbReference type="GO" id="GO:0008757">
    <property type="term" value="F:S-adenosylmethionine-dependent methyltransferase activity"/>
    <property type="evidence" value="ECO:0007669"/>
    <property type="project" value="InterPro"/>
</dbReference>
<dbReference type="InterPro" id="IPR029063">
    <property type="entry name" value="SAM-dependent_MTases_sf"/>
</dbReference>
<name>A0A1I6RJB5_9EURY</name>
<feature type="domain" description="Methyltransferase type 11" evidence="2">
    <location>
        <begin position="55"/>
        <end position="140"/>
    </location>
</feature>
<dbReference type="Gene3D" id="3.40.50.150">
    <property type="entry name" value="Vaccinia Virus protein VP39"/>
    <property type="match status" value="1"/>
</dbReference>
<organism evidence="3 4">
    <name type="scientific">Halostagnicola kamekurae</name>
    <dbReference type="NCBI Taxonomy" id="619731"/>
    <lineage>
        <taxon>Archaea</taxon>
        <taxon>Methanobacteriati</taxon>
        <taxon>Methanobacteriota</taxon>
        <taxon>Stenosarchaea group</taxon>
        <taxon>Halobacteria</taxon>
        <taxon>Halobacteriales</taxon>
        <taxon>Natrialbaceae</taxon>
        <taxon>Halostagnicola</taxon>
    </lineage>
</organism>
<dbReference type="EMBL" id="FOZS01000002">
    <property type="protein sequence ID" value="SFS64568.1"/>
    <property type="molecule type" value="Genomic_DNA"/>
</dbReference>
<dbReference type="Pfam" id="PF08241">
    <property type="entry name" value="Methyltransf_11"/>
    <property type="match status" value="1"/>
</dbReference>
<evidence type="ECO:0000313" key="4">
    <source>
        <dbReference type="Proteomes" id="UP000199199"/>
    </source>
</evidence>
<proteinExistence type="predicted"/>
<accession>A0A1I6RJB5</accession>
<protein>
    <submittedName>
        <fullName evidence="3">Methyltransferase domain-containing protein</fullName>
    </submittedName>
</protein>
<dbReference type="SUPFAM" id="SSF53335">
    <property type="entry name" value="S-adenosyl-L-methionine-dependent methyltransferases"/>
    <property type="match status" value="1"/>
</dbReference>
<gene>
    <name evidence="3" type="ORF">SAMN04488556_1821</name>
</gene>
<dbReference type="OrthoDB" id="1018at2157"/>
<keyword evidence="3" id="KW-0808">Transferase</keyword>
<keyword evidence="3" id="KW-0489">Methyltransferase</keyword>
<dbReference type="InterPro" id="IPR013216">
    <property type="entry name" value="Methyltransf_11"/>
</dbReference>